<dbReference type="Proteomes" id="UP001630127">
    <property type="component" value="Unassembled WGS sequence"/>
</dbReference>
<feature type="domain" description="ABC transporter" evidence="4">
    <location>
        <begin position="66"/>
        <end position="136"/>
    </location>
</feature>
<keyword evidence="1" id="KW-0813">Transport</keyword>
<sequence length="141" mass="15811">MPSCAHQLWTAVGSVGHRLFFFFLPRLSFRAMNKRKTRAVKVCCDYSCYEIKDVSYRPCGTKVNLLDGVTFSLREKSFGLIFGRSGSGKTTLLQLIAGFSKPMSGSICVQRYSNDGCPNRSPELLEANRVGIVFQFPERLV</sequence>
<keyword evidence="3" id="KW-0067">ATP-binding</keyword>
<evidence type="ECO:0000259" key="4">
    <source>
        <dbReference type="Pfam" id="PF00005"/>
    </source>
</evidence>
<gene>
    <name evidence="5" type="ORF">ACH5RR_014566</name>
</gene>
<accession>A0ABD3A3B7</accession>
<dbReference type="Pfam" id="PF00005">
    <property type="entry name" value="ABC_tran"/>
    <property type="match status" value="1"/>
</dbReference>
<dbReference type="AlphaFoldDB" id="A0ABD3A3B7"/>
<name>A0ABD3A3B7_9GENT</name>
<dbReference type="EMBL" id="JBJUIK010000006">
    <property type="protein sequence ID" value="KAL3526194.1"/>
    <property type="molecule type" value="Genomic_DNA"/>
</dbReference>
<evidence type="ECO:0000256" key="1">
    <source>
        <dbReference type="ARBA" id="ARBA00022448"/>
    </source>
</evidence>
<evidence type="ECO:0000313" key="5">
    <source>
        <dbReference type="EMBL" id="KAL3526194.1"/>
    </source>
</evidence>
<proteinExistence type="predicted"/>
<dbReference type="GO" id="GO:0005524">
    <property type="term" value="F:ATP binding"/>
    <property type="evidence" value="ECO:0007669"/>
    <property type="project" value="UniProtKB-KW"/>
</dbReference>
<protein>
    <recommendedName>
        <fullName evidence="4">ABC transporter domain-containing protein</fullName>
    </recommendedName>
</protein>
<dbReference type="PANTHER" id="PTHR43553">
    <property type="entry name" value="HEAVY METAL TRANSPORTER"/>
    <property type="match status" value="1"/>
</dbReference>
<dbReference type="InterPro" id="IPR003439">
    <property type="entry name" value="ABC_transporter-like_ATP-bd"/>
</dbReference>
<keyword evidence="2" id="KW-0547">Nucleotide-binding</keyword>
<evidence type="ECO:0000313" key="6">
    <source>
        <dbReference type="Proteomes" id="UP001630127"/>
    </source>
</evidence>
<evidence type="ECO:0000256" key="3">
    <source>
        <dbReference type="ARBA" id="ARBA00022840"/>
    </source>
</evidence>
<dbReference type="InterPro" id="IPR027417">
    <property type="entry name" value="P-loop_NTPase"/>
</dbReference>
<dbReference type="InterPro" id="IPR050095">
    <property type="entry name" value="ECF_ABC_transporter_ATP-bd"/>
</dbReference>
<evidence type="ECO:0000256" key="2">
    <source>
        <dbReference type="ARBA" id="ARBA00022741"/>
    </source>
</evidence>
<reference evidence="5 6" key="1">
    <citation type="submission" date="2024-11" db="EMBL/GenBank/DDBJ databases">
        <title>A near-complete genome assembly of Cinchona calisaya.</title>
        <authorList>
            <person name="Lian D.C."/>
            <person name="Zhao X.W."/>
            <person name="Wei L."/>
        </authorList>
    </citation>
    <scope>NUCLEOTIDE SEQUENCE [LARGE SCALE GENOMIC DNA]</scope>
    <source>
        <tissue evidence="5">Nenye</tissue>
    </source>
</reference>
<dbReference type="PANTHER" id="PTHR43553:SF1">
    <property type="entry name" value="ABC TRANSPORTER I FAMILY MEMBER 11, CHLOROPLASTIC"/>
    <property type="match status" value="1"/>
</dbReference>
<keyword evidence="6" id="KW-1185">Reference proteome</keyword>
<comment type="caution">
    <text evidence="5">The sequence shown here is derived from an EMBL/GenBank/DDBJ whole genome shotgun (WGS) entry which is preliminary data.</text>
</comment>
<organism evidence="5 6">
    <name type="scientific">Cinchona calisaya</name>
    <dbReference type="NCBI Taxonomy" id="153742"/>
    <lineage>
        <taxon>Eukaryota</taxon>
        <taxon>Viridiplantae</taxon>
        <taxon>Streptophyta</taxon>
        <taxon>Embryophyta</taxon>
        <taxon>Tracheophyta</taxon>
        <taxon>Spermatophyta</taxon>
        <taxon>Magnoliopsida</taxon>
        <taxon>eudicotyledons</taxon>
        <taxon>Gunneridae</taxon>
        <taxon>Pentapetalae</taxon>
        <taxon>asterids</taxon>
        <taxon>lamiids</taxon>
        <taxon>Gentianales</taxon>
        <taxon>Rubiaceae</taxon>
        <taxon>Cinchonoideae</taxon>
        <taxon>Cinchoneae</taxon>
        <taxon>Cinchona</taxon>
    </lineage>
</organism>
<dbReference type="SUPFAM" id="SSF52540">
    <property type="entry name" value="P-loop containing nucleoside triphosphate hydrolases"/>
    <property type="match status" value="1"/>
</dbReference>
<dbReference type="Gene3D" id="3.40.50.300">
    <property type="entry name" value="P-loop containing nucleotide triphosphate hydrolases"/>
    <property type="match status" value="1"/>
</dbReference>